<dbReference type="RefSeq" id="WP_283754081.1">
    <property type="nucleotide sequence ID" value="NZ_JAQOSP010000087.1"/>
</dbReference>
<comment type="caution">
    <text evidence="2">The sequence shown here is derived from an EMBL/GenBank/DDBJ whole genome shotgun (WGS) entry which is preliminary data.</text>
</comment>
<reference evidence="2 3" key="1">
    <citation type="submission" date="2023-01" db="EMBL/GenBank/DDBJ databases">
        <title>Novel diversity within Roseofilum (Cyanobacteria; Desertifilaceae) from marine benthic mats with descriptions of four novel species.</title>
        <authorList>
            <person name="Wang Y."/>
            <person name="Berthold D.E."/>
            <person name="Hu J."/>
            <person name="Lefler F.W."/>
            <person name="Laughinghouse H.D. IV."/>
        </authorList>
    </citation>
    <scope>NUCLEOTIDE SEQUENCE [LARGE SCALE GENOMIC DNA]</scope>
    <source>
        <strain evidence="2 3">BLCC-M154</strain>
    </source>
</reference>
<protein>
    <submittedName>
        <fullName evidence="2">Uncharacterized protein</fullName>
    </submittedName>
</protein>
<sequence length="613" mass="69579">MKFLKFSTLALLFLGLLTGTHPTPSVEHQSPVSEEEASNFSARSLALRQQIASQDLEDLEIWWQKRGIGDPHKYLLPVILARLSLPNEYNAETTWQALQRLNEAKTDLYHFRSIFDIRILFQFGANLPPALEADYRSQLDSKRVEQWSEGGTENHMFMQRVSGLALMDGSGWPMAYPATEATNEAWLRSEINKFLTIGQGEFHSSTYYGYAIAGLLNLYDFAQTPERKALAKAALDWLATNMALRLSWGTAGGAESRGFDRGTWDQSGLAAVAWVWWGDSPETAKRMKSSAARVGLPAALSTYRPPEHLRNIAQKKITLPFELKASHPAYYSYHQDNQFWETFYITPDYSLGTLINPRRSYQVQGTINAQYATYKLVVRDPKGQNNAVISLGGTYHSPMATGSSPGDQYWQHQGTVLYQLKLSPEDLAAGVPPLSHLVLPSRYGQPQRYQGWYIWQVEKTWLLAHPWGERIEWHSSVSEKREASDYQVLAAHGIHTAWITEVVSTRDYPDFRQLTQALDQTQPQLSQTRLSYQSLLKPSEQVLDSAQLSLTYLPKRGKGQGTINDRVQNFNNWPVLDSPLIQQFLNEGSLDYANGDRLWQLQSTPTVPRWRTD</sequence>
<keyword evidence="1" id="KW-0732">Signal</keyword>
<proteinExistence type="predicted"/>
<gene>
    <name evidence="2" type="ORF">PMG71_12865</name>
</gene>
<keyword evidence="3" id="KW-1185">Reference proteome</keyword>
<name>A0ABT7ATU5_9CYAN</name>
<feature type="chain" id="PRO_5046430508" evidence="1">
    <location>
        <begin position="23"/>
        <end position="613"/>
    </location>
</feature>
<dbReference type="Proteomes" id="UP001235303">
    <property type="component" value="Unassembled WGS sequence"/>
</dbReference>
<accession>A0ABT7ATU5</accession>
<organism evidence="2 3">
    <name type="scientific">Roseofilum acuticapitatum BLCC-M154</name>
    <dbReference type="NCBI Taxonomy" id="3022444"/>
    <lineage>
        <taxon>Bacteria</taxon>
        <taxon>Bacillati</taxon>
        <taxon>Cyanobacteriota</taxon>
        <taxon>Cyanophyceae</taxon>
        <taxon>Desertifilales</taxon>
        <taxon>Desertifilaceae</taxon>
        <taxon>Roseofilum</taxon>
        <taxon>Roseofilum acuticapitatum</taxon>
    </lineage>
</organism>
<feature type="signal peptide" evidence="1">
    <location>
        <begin position="1"/>
        <end position="22"/>
    </location>
</feature>
<evidence type="ECO:0000313" key="2">
    <source>
        <dbReference type="EMBL" id="MDJ1170323.1"/>
    </source>
</evidence>
<evidence type="ECO:0000313" key="3">
    <source>
        <dbReference type="Proteomes" id="UP001235303"/>
    </source>
</evidence>
<evidence type="ECO:0000256" key="1">
    <source>
        <dbReference type="SAM" id="SignalP"/>
    </source>
</evidence>
<dbReference type="EMBL" id="JAQOSP010000087">
    <property type="protein sequence ID" value="MDJ1170323.1"/>
    <property type="molecule type" value="Genomic_DNA"/>
</dbReference>